<dbReference type="Pfam" id="PF02910">
    <property type="entry name" value="Succ_DH_flav_C"/>
    <property type="match status" value="1"/>
</dbReference>
<dbReference type="SUPFAM" id="SSF46977">
    <property type="entry name" value="Succinate dehydrogenase/fumarate reductase flavoprotein C-terminal domain"/>
    <property type="match status" value="1"/>
</dbReference>
<evidence type="ECO:0000256" key="2">
    <source>
        <dbReference type="ARBA" id="ARBA00022532"/>
    </source>
</evidence>
<dbReference type="FunFam" id="4.10.80.40:FF:000002">
    <property type="entry name" value="Succinate dehydrogenase [ubiquinone] flavoprotein subunit, mitochondrial"/>
    <property type="match status" value="1"/>
</dbReference>
<keyword evidence="2" id="KW-0816">Tricarboxylic acid cycle</keyword>
<dbReference type="GO" id="GO:0006099">
    <property type="term" value="P:tricarboxylic acid cycle"/>
    <property type="evidence" value="ECO:0007669"/>
    <property type="project" value="UniProtKB-KW"/>
</dbReference>
<dbReference type="AlphaFoldDB" id="A0AAV3P750"/>
<dbReference type="GO" id="GO:0016491">
    <property type="term" value="F:oxidoreductase activity"/>
    <property type="evidence" value="ECO:0007669"/>
    <property type="project" value="InterPro"/>
</dbReference>
<dbReference type="Gene3D" id="4.10.80.40">
    <property type="entry name" value="succinate dehydrogenase protein domain"/>
    <property type="match status" value="1"/>
</dbReference>
<proteinExistence type="predicted"/>
<comment type="pathway">
    <text evidence="1">Carbohydrate metabolism; tricarboxylic acid cycle.</text>
</comment>
<reference evidence="4 5" key="1">
    <citation type="submission" date="2024-01" db="EMBL/GenBank/DDBJ databases">
        <title>The complete chloroplast genome sequence of Lithospermum erythrorhizon: insights into the phylogenetic relationship among Boraginaceae species and the maternal lineages of purple gromwells.</title>
        <authorList>
            <person name="Okada T."/>
            <person name="Watanabe K."/>
        </authorList>
    </citation>
    <scope>NUCLEOTIDE SEQUENCE [LARGE SCALE GENOMIC DNA]</scope>
</reference>
<gene>
    <name evidence="4" type="ORF">LIER_06458</name>
</gene>
<sequence>MKPWIGSNNLGSIGAKHQSSWDFIPLEDTFPFNQIGFGKNMSSLRPYPRPLLTKKSRGKTEVLVNQSNVTLKKRDDEKWMKHILGFWENEEVRLEYRSVQMNTLDDEVETFPPKA</sequence>
<evidence type="ECO:0000256" key="1">
    <source>
        <dbReference type="ARBA" id="ARBA00005163"/>
    </source>
</evidence>
<accession>A0AAV3P750</accession>
<dbReference type="Proteomes" id="UP001454036">
    <property type="component" value="Unassembled WGS sequence"/>
</dbReference>
<dbReference type="InterPro" id="IPR037099">
    <property type="entry name" value="Fum_R/Succ_DH_flav-like_C_sf"/>
</dbReference>
<name>A0AAV3P750_LITER</name>
<dbReference type="InterPro" id="IPR015939">
    <property type="entry name" value="Fum_Rdtase/Succ_DH_flav-like_C"/>
</dbReference>
<evidence type="ECO:0000259" key="3">
    <source>
        <dbReference type="Pfam" id="PF02910"/>
    </source>
</evidence>
<comment type="caution">
    <text evidence="4">The sequence shown here is derived from an EMBL/GenBank/DDBJ whole genome shotgun (WGS) entry which is preliminary data.</text>
</comment>
<protein>
    <recommendedName>
        <fullName evidence="3">Fumarate reductase/succinate dehydrogenase flavoprotein-like C-terminal domain-containing protein</fullName>
    </recommendedName>
</protein>
<organism evidence="4 5">
    <name type="scientific">Lithospermum erythrorhizon</name>
    <name type="common">Purple gromwell</name>
    <name type="synonym">Lithospermum officinale var. erythrorhizon</name>
    <dbReference type="NCBI Taxonomy" id="34254"/>
    <lineage>
        <taxon>Eukaryota</taxon>
        <taxon>Viridiplantae</taxon>
        <taxon>Streptophyta</taxon>
        <taxon>Embryophyta</taxon>
        <taxon>Tracheophyta</taxon>
        <taxon>Spermatophyta</taxon>
        <taxon>Magnoliopsida</taxon>
        <taxon>eudicotyledons</taxon>
        <taxon>Gunneridae</taxon>
        <taxon>Pentapetalae</taxon>
        <taxon>asterids</taxon>
        <taxon>lamiids</taxon>
        <taxon>Boraginales</taxon>
        <taxon>Boraginaceae</taxon>
        <taxon>Boraginoideae</taxon>
        <taxon>Lithospermeae</taxon>
        <taxon>Lithospermum</taxon>
    </lineage>
</organism>
<feature type="domain" description="Fumarate reductase/succinate dehydrogenase flavoprotein-like C-terminal" evidence="3">
    <location>
        <begin position="72"/>
        <end position="114"/>
    </location>
</feature>
<evidence type="ECO:0000313" key="5">
    <source>
        <dbReference type="Proteomes" id="UP001454036"/>
    </source>
</evidence>
<dbReference type="EMBL" id="BAABME010000942">
    <property type="protein sequence ID" value="GAA0146526.1"/>
    <property type="molecule type" value="Genomic_DNA"/>
</dbReference>
<evidence type="ECO:0000313" key="4">
    <source>
        <dbReference type="EMBL" id="GAA0146526.1"/>
    </source>
</evidence>
<keyword evidence="5" id="KW-1185">Reference proteome</keyword>